<dbReference type="Pfam" id="PF07774">
    <property type="entry name" value="EMC1_C"/>
    <property type="match status" value="1"/>
</dbReference>
<comment type="caution">
    <text evidence="12">The sequence shown here is derived from an EMBL/GenBank/DDBJ whole genome shotgun (WGS) entry which is preliminary data.</text>
</comment>
<name>A0A821Y8B4_9BILA</name>
<dbReference type="GO" id="GO:0072546">
    <property type="term" value="C:EMC complex"/>
    <property type="evidence" value="ECO:0007669"/>
    <property type="project" value="InterPro"/>
</dbReference>
<feature type="non-terminal residue" evidence="12">
    <location>
        <position position="1"/>
    </location>
</feature>
<evidence type="ECO:0000256" key="2">
    <source>
        <dbReference type="ARBA" id="ARBA00007904"/>
    </source>
</evidence>
<evidence type="ECO:0000256" key="3">
    <source>
        <dbReference type="ARBA" id="ARBA00020824"/>
    </source>
</evidence>
<keyword evidence="5" id="KW-0732">Signal</keyword>
<dbReference type="EMBL" id="CAJOBP010087742">
    <property type="protein sequence ID" value="CAF4936710.1"/>
    <property type="molecule type" value="Genomic_DNA"/>
</dbReference>
<keyword evidence="14" id="KW-1185">Reference proteome</keyword>
<dbReference type="EMBL" id="CAJOBP010093192">
    <property type="protein sequence ID" value="CAF4954052.1"/>
    <property type="molecule type" value="Genomic_DNA"/>
</dbReference>
<evidence type="ECO:0000256" key="4">
    <source>
        <dbReference type="ARBA" id="ARBA00022692"/>
    </source>
</evidence>
<keyword evidence="7" id="KW-1133">Transmembrane helix</keyword>
<evidence type="ECO:0000313" key="11">
    <source>
        <dbReference type="EMBL" id="CAF4936710.1"/>
    </source>
</evidence>
<dbReference type="InterPro" id="IPR011678">
    <property type="entry name" value="EMC1_C"/>
</dbReference>
<accession>A0A821Y8B4</accession>
<keyword evidence="6" id="KW-0256">Endoplasmic reticulum</keyword>
<gene>
    <name evidence="13" type="ORF">QYT958_LOCUS47464</name>
    <name evidence="11" type="ORF">UJA718_LOCUS47129</name>
    <name evidence="12" type="ORF">UJA718_LOCUS47893</name>
</gene>
<comment type="similarity">
    <text evidence="2">Belongs to the EMC1 family.</text>
</comment>
<feature type="domain" description="ER membrane protein complex subunit 1 C-terminal" evidence="10">
    <location>
        <begin position="1"/>
        <end position="64"/>
    </location>
</feature>
<protein>
    <recommendedName>
        <fullName evidence="3">ER membrane protein complex subunit 1</fullName>
    </recommendedName>
</protein>
<evidence type="ECO:0000256" key="7">
    <source>
        <dbReference type="ARBA" id="ARBA00022989"/>
    </source>
</evidence>
<proteinExistence type="inferred from homology"/>
<dbReference type="InterPro" id="IPR026895">
    <property type="entry name" value="EMC1"/>
</dbReference>
<dbReference type="Proteomes" id="UP000663873">
    <property type="component" value="Unassembled WGS sequence"/>
</dbReference>
<dbReference type="EMBL" id="CAJOBR010089477">
    <property type="protein sequence ID" value="CAF5138306.1"/>
    <property type="molecule type" value="Genomic_DNA"/>
</dbReference>
<evidence type="ECO:0000259" key="10">
    <source>
        <dbReference type="Pfam" id="PF07774"/>
    </source>
</evidence>
<evidence type="ECO:0000256" key="9">
    <source>
        <dbReference type="ARBA" id="ARBA00023180"/>
    </source>
</evidence>
<keyword evidence="9" id="KW-0325">Glycoprotein</keyword>
<dbReference type="AlphaFoldDB" id="A0A821Y8B4"/>
<evidence type="ECO:0000313" key="14">
    <source>
        <dbReference type="Proteomes" id="UP000663873"/>
    </source>
</evidence>
<evidence type="ECO:0000256" key="1">
    <source>
        <dbReference type="ARBA" id="ARBA00004115"/>
    </source>
</evidence>
<dbReference type="PANTHER" id="PTHR21573:SF0">
    <property type="entry name" value="ER MEMBRANE PROTEIN COMPLEX SUBUNIT 1"/>
    <property type="match status" value="1"/>
</dbReference>
<dbReference type="Proteomes" id="UP000663848">
    <property type="component" value="Unassembled WGS sequence"/>
</dbReference>
<comment type="subcellular location">
    <subcellularLocation>
        <location evidence="1">Endoplasmic reticulum membrane</location>
        <topology evidence="1">Single-pass type I membrane protein</topology>
    </subcellularLocation>
</comment>
<organism evidence="12 14">
    <name type="scientific">Rotaria socialis</name>
    <dbReference type="NCBI Taxonomy" id="392032"/>
    <lineage>
        <taxon>Eukaryota</taxon>
        <taxon>Metazoa</taxon>
        <taxon>Spiralia</taxon>
        <taxon>Gnathifera</taxon>
        <taxon>Rotifera</taxon>
        <taxon>Eurotatoria</taxon>
        <taxon>Bdelloidea</taxon>
        <taxon>Philodinida</taxon>
        <taxon>Philodinidae</taxon>
        <taxon>Rotaria</taxon>
    </lineage>
</organism>
<dbReference type="GO" id="GO:0034975">
    <property type="term" value="P:protein folding in endoplasmic reticulum"/>
    <property type="evidence" value="ECO:0007669"/>
    <property type="project" value="TreeGrafter"/>
</dbReference>
<evidence type="ECO:0000256" key="6">
    <source>
        <dbReference type="ARBA" id="ARBA00022824"/>
    </source>
</evidence>
<feature type="non-terminal residue" evidence="12">
    <location>
        <position position="64"/>
    </location>
</feature>
<evidence type="ECO:0000313" key="12">
    <source>
        <dbReference type="EMBL" id="CAF4954052.1"/>
    </source>
</evidence>
<dbReference type="PANTHER" id="PTHR21573">
    <property type="entry name" value="ER MEMBRANE PROTEIN COMPLEX SUBUNIT 1"/>
    <property type="match status" value="1"/>
</dbReference>
<sequence length="64" mass="7296">YTYYNQRYRRYEAVSSSLFEGPAQYNDSAFSSFDPIEPVVQSKAYILPYGVNAIQVTTTEKGIT</sequence>
<evidence type="ECO:0000313" key="13">
    <source>
        <dbReference type="EMBL" id="CAF5138306.1"/>
    </source>
</evidence>
<keyword evidence="8" id="KW-0472">Membrane</keyword>
<evidence type="ECO:0000256" key="5">
    <source>
        <dbReference type="ARBA" id="ARBA00022729"/>
    </source>
</evidence>
<keyword evidence="4" id="KW-0812">Transmembrane</keyword>
<reference evidence="12" key="1">
    <citation type="submission" date="2021-02" db="EMBL/GenBank/DDBJ databases">
        <authorList>
            <person name="Nowell W R."/>
        </authorList>
    </citation>
    <scope>NUCLEOTIDE SEQUENCE</scope>
</reference>
<evidence type="ECO:0000256" key="8">
    <source>
        <dbReference type="ARBA" id="ARBA00023136"/>
    </source>
</evidence>